<dbReference type="InterPro" id="IPR001123">
    <property type="entry name" value="LeuE-type"/>
</dbReference>
<proteinExistence type="predicted"/>
<name>A0ABS2HUH5_9ACTN</name>
<evidence type="ECO:0000256" key="3">
    <source>
        <dbReference type="ARBA" id="ARBA00022692"/>
    </source>
</evidence>
<feature type="region of interest" description="Disordered" evidence="6">
    <location>
        <begin position="97"/>
        <end position="130"/>
    </location>
</feature>
<evidence type="ECO:0000256" key="6">
    <source>
        <dbReference type="SAM" id="MobiDB-lite"/>
    </source>
</evidence>
<dbReference type="EMBL" id="JAFEUF010000014">
    <property type="protein sequence ID" value="MBM7053285.1"/>
    <property type="molecule type" value="Genomic_DNA"/>
</dbReference>
<dbReference type="PIRSF" id="PIRSF006324">
    <property type="entry name" value="LeuE"/>
    <property type="match status" value="1"/>
</dbReference>
<comment type="subcellular location">
    <subcellularLocation>
        <location evidence="1">Cell membrane</location>
        <topology evidence="1">Multi-pass membrane protein</topology>
    </subcellularLocation>
</comment>
<evidence type="ECO:0000313" key="9">
    <source>
        <dbReference type="Proteomes" id="UP000712045"/>
    </source>
</evidence>
<evidence type="ECO:0000256" key="2">
    <source>
        <dbReference type="ARBA" id="ARBA00022475"/>
    </source>
</evidence>
<dbReference type="Proteomes" id="UP000712045">
    <property type="component" value="Unassembled WGS sequence"/>
</dbReference>
<dbReference type="Pfam" id="PF01810">
    <property type="entry name" value="LysE"/>
    <property type="match status" value="1"/>
</dbReference>
<reference evidence="8 9" key="1">
    <citation type="submission" date="2021-02" db="EMBL/GenBank/DDBJ databases">
        <title>Genome Streptomyces sp. RHZ10.</title>
        <authorList>
            <person name="Besaury L."/>
        </authorList>
    </citation>
    <scope>NUCLEOTIDE SEQUENCE [LARGE SCALE GENOMIC DNA]</scope>
    <source>
        <strain evidence="8 9">RHZ10</strain>
    </source>
</reference>
<dbReference type="PANTHER" id="PTHR30086:SF20">
    <property type="entry name" value="ARGININE EXPORTER PROTEIN ARGO-RELATED"/>
    <property type="match status" value="1"/>
</dbReference>
<gene>
    <name evidence="8" type="ORF">JS521_05225</name>
</gene>
<protein>
    <submittedName>
        <fullName evidence="8">LysE family translocator</fullName>
    </submittedName>
</protein>
<organism evidence="8 9">
    <name type="scientific">Streptomyces durocortorensis</name>
    <dbReference type="NCBI Taxonomy" id="2811104"/>
    <lineage>
        <taxon>Bacteria</taxon>
        <taxon>Bacillati</taxon>
        <taxon>Actinomycetota</taxon>
        <taxon>Actinomycetes</taxon>
        <taxon>Kitasatosporales</taxon>
        <taxon>Streptomycetaceae</taxon>
        <taxon>Streptomyces</taxon>
    </lineage>
</organism>
<keyword evidence="5 7" id="KW-0472">Membrane</keyword>
<evidence type="ECO:0000256" key="1">
    <source>
        <dbReference type="ARBA" id="ARBA00004651"/>
    </source>
</evidence>
<feature type="transmembrane region" description="Helical" evidence="7">
    <location>
        <begin position="6"/>
        <end position="26"/>
    </location>
</feature>
<evidence type="ECO:0000256" key="5">
    <source>
        <dbReference type="ARBA" id="ARBA00023136"/>
    </source>
</evidence>
<keyword evidence="4 7" id="KW-1133">Transmembrane helix</keyword>
<evidence type="ECO:0000256" key="7">
    <source>
        <dbReference type="SAM" id="Phobius"/>
    </source>
</evidence>
<dbReference type="RefSeq" id="WP_205081538.1">
    <property type="nucleotide sequence ID" value="NZ_JAFEUF010000014.1"/>
</dbReference>
<evidence type="ECO:0000256" key="4">
    <source>
        <dbReference type="ARBA" id="ARBA00022989"/>
    </source>
</evidence>
<feature type="compositionally biased region" description="Low complexity" evidence="6">
    <location>
        <begin position="100"/>
        <end position="118"/>
    </location>
</feature>
<dbReference type="PANTHER" id="PTHR30086">
    <property type="entry name" value="ARGININE EXPORTER PROTEIN ARGO"/>
    <property type="match status" value="1"/>
</dbReference>
<feature type="transmembrane region" description="Helical" evidence="7">
    <location>
        <begin position="72"/>
        <end position="92"/>
    </location>
</feature>
<keyword evidence="3 7" id="KW-0812">Transmembrane</keyword>
<feature type="transmembrane region" description="Helical" evidence="7">
    <location>
        <begin position="38"/>
        <end position="66"/>
    </location>
</feature>
<keyword evidence="2" id="KW-1003">Cell membrane</keyword>
<feature type="transmembrane region" description="Helical" evidence="7">
    <location>
        <begin position="210"/>
        <end position="227"/>
    </location>
</feature>
<keyword evidence="9" id="KW-1185">Reference proteome</keyword>
<accession>A0ABS2HUH5</accession>
<comment type="caution">
    <text evidence="8">The sequence shown here is derived from an EMBL/GenBank/DDBJ whole genome shotgun (WGS) entry which is preliminary data.</text>
</comment>
<feature type="transmembrane region" description="Helical" evidence="7">
    <location>
        <begin position="169"/>
        <end position="190"/>
    </location>
</feature>
<evidence type="ECO:0000313" key="8">
    <source>
        <dbReference type="EMBL" id="MBM7053285.1"/>
    </source>
</evidence>
<sequence>MDAQLIAFTGIAAGMVALPGADFTVVVRNALASRTAGLASAVGVAGGLLVHTALAVAGLAAVLVTMPVLFRTVQLLGGAYVLYLGLSALYAIRRRPAPDSPGEPSGTPGDPPSGTTEGRSPGRPVPGESGRALRQGFLTNALNPKAPVLFLSLLPQFVPHGQPPLPRTLLLAALVVVLALIWFPAVALLVDRLGRWLRRPRTARAIEGGSGVALTGLGLALVTGPLLR</sequence>